<name>A0A843W627_COLES</name>
<dbReference type="Proteomes" id="UP000652761">
    <property type="component" value="Unassembled WGS sequence"/>
</dbReference>
<dbReference type="AlphaFoldDB" id="A0A843W627"/>
<reference evidence="6" key="1">
    <citation type="submission" date="2017-07" db="EMBL/GenBank/DDBJ databases">
        <title>Taro Niue Genome Assembly and Annotation.</title>
        <authorList>
            <person name="Atibalentja N."/>
            <person name="Keating K."/>
            <person name="Fields C.J."/>
        </authorList>
    </citation>
    <scope>NUCLEOTIDE SEQUENCE</scope>
    <source>
        <strain evidence="6">Niue_2</strain>
        <tissue evidence="6">Leaf</tissue>
    </source>
</reference>
<keyword evidence="7" id="KW-1185">Reference proteome</keyword>
<evidence type="ECO:0000256" key="1">
    <source>
        <dbReference type="ARBA" id="ARBA00005234"/>
    </source>
</evidence>
<sequence>MSKRKGREEEHEKVGRNEEEKDGGHVMVDMSKKEGGGQEVEVMSTKKEKGGEEQEEISKKKEEGEDDEEKDVDKKIEQEEGGEESRKDEGQDMDTIMQTLDKLVENIVPPTASAKMPPAGEKKRKVGKAISPLSLTRRVKEARWTRAHLPNVKFVKITTDENNFPRGGQFSKKWFSSTLWLGYYRMADRSPKPLSTTRTWDDCALFVCKYMECLSQKSIIGFHFSQADMDIFRGKLAWAIIQEVNEQKAHEMTCE</sequence>
<evidence type="ECO:0000256" key="3">
    <source>
        <dbReference type="ARBA" id="ARBA00022801"/>
    </source>
</evidence>
<dbReference type="OrthoDB" id="689320at2759"/>
<evidence type="ECO:0000259" key="5">
    <source>
        <dbReference type="Pfam" id="PF02902"/>
    </source>
</evidence>
<keyword evidence="2" id="KW-0645">Protease</keyword>
<evidence type="ECO:0000256" key="2">
    <source>
        <dbReference type="ARBA" id="ARBA00022670"/>
    </source>
</evidence>
<dbReference type="SUPFAM" id="SSF54001">
    <property type="entry name" value="Cysteine proteinases"/>
    <property type="match status" value="1"/>
</dbReference>
<keyword evidence="3" id="KW-0378">Hydrolase</keyword>
<comment type="similarity">
    <text evidence="1">Belongs to the peptidase C48 family.</text>
</comment>
<feature type="region of interest" description="Disordered" evidence="4">
    <location>
        <begin position="1"/>
        <end position="93"/>
    </location>
</feature>
<dbReference type="Gene3D" id="3.40.395.10">
    <property type="entry name" value="Adenoviral Proteinase, Chain A"/>
    <property type="match status" value="1"/>
</dbReference>
<feature type="compositionally biased region" description="Basic and acidic residues" evidence="4">
    <location>
        <begin position="71"/>
        <end position="90"/>
    </location>
</feature>
<feature type="compositionally biased region" description="Basic and acidic residues" evidence="4">
    <location>
        <begin position="1"/>
        <end position="36"/>
    </location>
</feature>
<evidence type="ECO:0000313" key="7">
    <source>
        <dbReference type="Proteomes" id="UP000652761"/>
    </source>
</evidence>
<feature type="domain" description="Ubiquitin-like protease family profile" evidence="5">
    <location>
        <begin position="199"/>
        <end position="242"/>
    </location>
</feature>
<dbReference type="EMBL" id="NMUH01002394">
    <property type="protein sequence ID" value="MQL99693.1"/>
    <property type="molecule type" value="Genomic_DNA"/>
</dbReference>
<dbReference type="Pfam" id="PF02902">
    <property type="entry name" value="Peptidase_C48"/>
    <property type="match status" value="1"/>
</dbReference>
<accession>A0A843W627</accession>
<organism evidence="6 7">
    <name type="scientific">Colocasia esculenta</name>
    <name type="common">Wild taro</name>
    <name type="synonym">Arum esculentum</name>
    <dbReference type="NCBI Taxonomy" id="4460"/>
    <lineage>
        <taxon>Eukaryota</taxon>
        <taxon>Viridiplantae</taxon>
        <taxon>Streptophyta</taxon>
        <taxon>Embryophyta</taxon>
        <taxon>Tracheophyta</taxon>
        <taxon>Spermatophyta</taxon>
        <taxon>Magnoliopsida</taxon>
        <taxon>Liliopsida</taxon>
        <taxon>Araceae</taxon>
        <taxon>Aroideae</taxon>
        <taxon>Colocasieae</taxon>
        <taxon>Colocasia</taxon>
    </lineage>
</organism>
<dbReference type="InterPro" id="IPR003653">
    <property type="entry name" value="Peptidase_C48_C"/>
</dbReference>
<gene>
    <name evidence="6" type="ORF">Taro_032415</name>
</gene>
<evidence type="ECO:0000313" key="6">
    <source>
        <dbReference type="EMBL" id="MQL99693.1"/>
    </source>
</evidence>
<dbReference type="GO" id="GO:0008234">
    <property type="term" value="F:cysteine-type peptidase activity"/>
    <property type="evidence" value="ECO:0007669"/>
    <property type="project" value="InterPro"/>
</dbReference>
<evidence type="ECO:0000256" key="4">
    <source>
        <dbReference type="SAM" id="MobiDB-lite"/>
    </source>
</evidence>
<dbReference type="GO" id="GO:0006508">
    <property type="term" value="P:proteolysis"/>
    <property type="evidence" value="ECO:0007669"/>
    <property type="project" value="UniProtKB-KW"/>
</dbReference>
<protein>
    <recommendedName>
        <fullName evidence="5">Ubiquitin-like protease family profile domain-containing protein</fullName>
    </recommendedName>
</protein>
<proteinExistence type="inferred from homology"/>
<dbReference type="InterPro" id="IPR038765">
    <property type="entry name" value="Papain-like_cys_pep_sf"/>
</dbReference>
<comment type="caution">
    <text evidence="6">The sequence shown here is derived from an EMBL/GenBank/DDBJ whole genome shotgun (WGS) entry which is preliminary data.</text>
</comment>
<feature type="compositionally biased region" description="Basic and acidic residues" evidence="4">
    <location>
        <begin position="44"/>
        <end position="63"/>
    </location>
</feature>